<comment type="caution">
    <text evidence="2">The sequence shown here is derived from an EMBL/GenBank/DDBJ whole genome shotgun (WGS) entry which is preliminary data.</text>
</comment>
<dbReference type="EMBL" id="AFBI03000120">
    <property type="protein sequence ID" value="EJW01706.1"/>
    <property type="molecule type" value="Genomic_DNA"/>
</dbReference>
<reference evidence="2 3" key="1">
    <citation type="submission" date="2011-08" db="EMBL/GenBank/DDBJ databases">
        <authorList>
            <person name="Liu Z.J."/>
            <person name="Shi F.L."/>
            <person name="Lu J.Q."/>
            <person name="Li M."/>
            <person name="Wang Z.L."/>
        </authorList>
    </citation>
    <scope>NUCLEOTIDE SEQUENCE [LARGE SCALE GENOMIC DNA]</scope>
    <source>
        <strain evidence="2 3">USNM 41457</strain>
    </source>
</reference>
<keyword evidence="1" id="KW-0812">Transmembrane</keyword>
<dbReference type="AlphaFoldDB" id="J9D1J1"/>
<organism evidence="2 3">
    <name type="scientific">Edhazardia aedis (strain USNM 41457)</name>
    <name type="common">Microsporidian parasite</name>
    <dbReference type="NCBI Taxonomy" id="1003232"/>
    <lineage>
        <taxon>Eukaryota</taxon>
        <taxon>Fungi</taxon>
        <taxon>Fungi incertae sedis</taxon>
        <taxon>Microsporidia</taxon>
        <taxon>Edhazardia</taxon>
    </lineage>
</organism>
<keyword evidence="3" id="KW-1185">Reference proteome</keyword>
<name>J9D1J1_EDHAE</name>
<evidence type="ECO:0000256" key="1">
    <source>
        <dbReference type="SAM" id="Phobius"/>
    </source>
</evidence>
<reference evidence="3" key="2">
    <citation type="submission" date="2015-07" db="EMBL/GenBank/DDBJ databases">
        <title>Contrasting host-pathogen interactions and genome evolution in two generalist and specialist microsporidian pathogens of mosquitoes.</title>
        <authorList>
            <consortium name="The Broad Institute Genomics Platform"/>
            <consortium name="The Broad Institute Genome Sequencing Center for Infectious Disease"/>
            <person name="Cuomo C.A."/>
            <person name="Sanscrainte N.D."/>
            <person name="Goldberg J.M."/>
            <person name="Heiman D."/>
            <person name="Young S."/>
            <person name="Zeng Q."/>
            <person name="Becnel J.J."/>
            <person name="Birren B.W."/>
        </authorList>
    </citation>
    <scope>NUCLEOTIDE SEQUENCE [LARGE SCALE GENOMIC DNA]</scope>
    <source>
        <strain evidence="3">USNM 41457</strain>
    </source>
</reference>
<keyword evidence="1" id="KW-0472">Membrane</keyword>
<protein>
    <submittedName>
        <fullName evidence="2">Uncharacterized protein</fullName>
    </submittedName>
</protein>
<evidence type="ECO:0000313" key="2">
    <source>
        <dbReference type="EMBL" id="EJW01706.1"/>
    </source>
</evidence>
<dbReference type="HOGENOM" id="CLU_2084818_0_0_1"/>
<feature type="transmembrane region" description="Helical" evidence="1">
    <location>
        <begin position="24"/>
        <end position="46"/>
    </location>
</feature>
<dbReference type="InParanoid" id="J9D1J1"/>
<proteinExistence type="predicted"/>
<keyword evidence="1" id="KW-1133">Transmembrane helix</keyword>
<sequence length="117" mass="13812">MPNILNIIKEKTKEFLREYTIKEIICYLILFYLIVVTLQILVIYIYCKLYNFYHSTTWWIIRICRDRGSNSYTDFAQRPVKLNDGYGVPVNLVNPCDVVGERAPKPFLKKSIENDPS</sequence>
<evidence type="ECO:0000313" key="3">
    <source>
        <dbReference type="Proteomes" id="UP000003163"/>
    </source>
</evidence>
<dbReference type="Proteomes" id="UP000003163">
    <property type="component" value="Unassembled WGS sequence"/>
</dbReference>
<accession>J9D1J1</accession>
<dbReference type="VEuPathDB" id="MicrosporidiaDB:EDEG_03768"/>
<gene>
    <name evidence="2" type="ORF">EDEG_03768</name>
</gene>